<sequence>MEYGADFRDRFKQLMAFKHYTKEGAPIGKVHCAFAWDKCKR</sequence>
<reference evidence="1" key="1">
    <citation type="journal article" date="2010" name="Microbiol. Resour. Announc.">
        <title>Comparative genomics of the bacterial genus Listeria: Genome evolution is characterized by limited gene acquisition and limited gene loss.</title>
        <authorList>
            <person name="den Bakker H.C."/>
            <person name="Cummings C.A."/>
            <person name="Ferreira V."/>
            <person name="Vatta P."/>
            <person name="Orsi R.H."/>
            <person name="Degoricija L."/>
            <person name="Barker M."/>
            <person name="Petrauskene O."/>
            <person name="Furtado M.R."/>
            <person name="Wiedmann M."/>
        </authorList>
    </citation>
    <scope>NUCLEOTIDE SEQUENCE [LARGE SCALE GENOMIC DNA]</scope>
    <source>
        <strain evidence="1">FSL N1-067</strain>
    </source>
</reference>
<gene>
    <name evidence="1" type="ORF">NT03LS_1289</name>
</gene>
<accession>E3ZPA9</accession>
<protein>
    <submittedName>
        <fullName evidence="1">Uncharacterized protein</fullName>
    </submittedName>
</protein>
<proteinExistence type="predicted"/>
<evidence type="ECO:0000313" key="1">
    <source>
        <dbReference type="EMBL" id="EFS00539.1"/>
    </source>
</evidence>
<dbReference type="EMBL" id="ADXJ01000528">
    <property type="protein sequence ID" value="EFS00539.1"/>
    <property type="molecule type" value="Genomic_DNA"/>
</dbReference>
<name>E3ZPA9_LISSE</name>
<dbReference type="AlphaFoldDB" id="E3ZPA9"/>
<dbReference type="HOGENOM" id="CLU_3272360_0_0_9"/>
<dbReference type="Proteomes" id="UP000004302">
    <property type="component" value="Chromosome"/>
</dbReference>
<comment type="caution">
    <text evidence="1">The sequence shown here is derived from an EMBL/GenBank/DDBJ whole genome shotgun (WGS) entry which is preliminary data.</text>
</comment>
<dbReference type="PATRIC" id="fig|702453.3.peg.1040"/>
<organism evidence="1">
    <name type="scientific">Listeria seeligeri FSL N1-067</name>
    <dbReference type="NCBI Taxonomy" id="702453"/>
    <lineage>
        <taxon>Bacteria</taxon>
        <taxon>Bacillati</taxon>
        <taxon>Bacillota</taxon>
        <taxon>Bacilli</taxon>
        <taxon>Bacillales</taxon>
        <taxon>Listeriaceae</taxon>
        <taxon>Listeria</taxon>
    </lineage>
</organism>